<name>A0A8H4W3Z9_9HELO</name>
<comment type="caution">
    <text evidence="2">The sequence shown here is derived from an EMBL/GenBank/DDBJ whole genome shotgun (WGS) entry which is preliminary data.</text>
</comment>
<evidence type="ECO:0000313" key="3">
    <source>
        <dbReference type="Proteomes" id="UP000566819"/>
    </source>
</evidence>
<keyword evidence="3" id="KW-1185">Reference proteome</keyword>
<reference evidence="2 3" key="1">
    <citation type="submission" date="2020-03" db="EMBL/GenBank/DDBJ databases">
        <title>Draft Genome Sequence of Cudoniella acicularis.</title>
        <authorList>
            <person name="Buettner E."/>
            <person name="Kellner H."/>
        </authorList>
    </citation>
    <scope>NUCLEOTIDE SEQUENCE [LARGE SCALE GENOMIC DNA]</scope>
    <source>
        <strain evidence="2 3">DSM 108380</strain>
    </source>
</reference>
<dbReference type="AlphaFoldDB" id="A0A8H4W3Z9"/>
<gene>
    <name evidence="2" type="ORF">G7Y89_g7261</name>
</gene>
<proteinExistence type="predicted"/>
<dbReference type="Proteomes" id="UP000566819">
    <property type="component" value="Unassembled WGS sequence"/>
</dbReference>
<dbReference type="OrthoDB" id="1193027at2759"/>
<dbReference type="SUPFAM" id="SSF53955">
    <property type="entry name" value="Lysozyme-like"/>
    <property type="match status" value="1"/>
</dbReference>
<evidence type="ECO:0000256" key="1">
    <source>
        <dbReference type="SAM" id="SignalP"/>
    </source>
</evidence>
<accession>A0A8H4W3Z9</accession>
<protein>
    <recommendedName>
        <fullName evidence="4">Transglycosylase SLT domain-containing protein</fullName>
    </recommendedName>
</protein>
<keyword evidence="1" id="KW-0732">Signal</keyword>
<organism evidence="2 3">
    <name type="scientific">Cudoniella acicularis</name>
    <dbReference type="NCBI Taxonomy" id="354080"/>
    <lineage>
        <taxon>Eukaryota</taxon>
        <taxon>Fungi</taxon>
        <taxon>Dikarya</taxon>
        <taxon>Ascomycota</taxon>
        <taxon>Pezizomycotina</taxon>
        <taxon>Leotiomycetes</taxon>
        <taxon>Helotiales</taxon>
        <taxon>Tricladiaceae</taxon>
        <taxon>Cudoniella</taxon>
    </lineage>
</organism>
<dbReference type="EMBL" id="JAAMPI010000501">
    <property type="protein sequence ID" value="KAF4630870.1"/>
    <property type="molecule type" value="Genomic_DNA"/>
</dbReference>
<evidence type="ECO:0008006" key="4">
    <source>
        <dbReference type="Google" id="ProtNLM"/>
    </source>
</evidence>
<feature type="chain" id="PRO_5034217306" description="Transglycosylase SLT domain-containing protein" evidence="1">
    <location>
        <begin position="20"/>
        <end position="265"/>
    </location>
</feature>
<feature type="signal peptide" evidence="1">
    <location>
        <begin position="1"/>
        <end position="19"/>
    </location>
</feature>
<sequence>MASILKTFILLSLASVAFSVPVAYDNGMWYSGEGDSSVAPVAYSAPTPTLALASSTATPSSGGGIKLSTPALYVHYRGDGSEAQGWPSVDKWVDFNTMWGFQQTLMAVNDSPDEISAIYNAILSEAKTSGVDARYILATIMEESTGNVRVGTTVNGITNIGLMQDHAGTANCINTTPCPAATIQQMIAEGTSGTATGDGLKQILQRQTVTVAQAVYITARIYNSGSYHGGALEEDDGSTPCYCSDIANLLTGWAGDASPCKLGTA</sequence>
<evidence type="ECO:0000313" key="2">
    <source>
        <dbReference type="EMBL" id="KAF4630870.1"/>
    </source>
</evidence>
<dbReference type="InterPro" id="IPR023346">
    <property type="entry name" value="Lysozyme-like_dom_sf"/>
</dbReference>
<dbReference type="Gene3D" id="1.10.530.10">
    <property type="match status" value="1"/>
</dbReference>